<dbReference type="EC" id="7.6.2.9" evidence="9"/>
<dbReference type="InterPro" id="IPR015853">
    <property type="entry name" value="ABC_transpr_FbpC"/>
</dbReference>
<dbReference type="FunFam" id="3.40.50.300:FF:000425">
    <property type="entry name" value="Probable ABC transporter, ATP-binding subunit"/>
    <property type="match status" value="1"/>
</dbReference>
<dbReference type="InterPro" id="IPR003439">
    <property type="entry name" value="ABC_transporter-like_ATP-bd"/>
</dbReference>
<dbReference type="InterPro" id="IPR017871">
    <property type="entry name" value="ABC_transporter-like_CS"/>
</dbReference>
<sequence>MSLSVEHVSVTLDRTLVVDDVSLTVASGEVLGLLGPSGGGKSTLLRAICGLEPLGSGSISWDGDDLAGVPVHERGFALMFQDGQLFTHQSVAQNVGYALRVRRVPAEARVTELLALVGLSGFEERRVTELSGGEQQRVALARSLAASPRLLLLDEPLSSLDRELRTRLAADLRAILSSTSQTALFVTHDQDEAFAVADRVAVLMAGRLVQLGTPAELRDAPATPAVARFLGLP</sequence>
<organism evidence="11 12">
    <name type="scientific">Glaciihabitans arcticus</name>
    <dbReference type="NCBI Taxonomy" id="2668039"/>
    <lineage>
        <taxon>Bacteria</taxon>
        <taxon>Bacillati</taxon>
        <taxon>Actinomycetota</taxon>
        <taxon>Actinomycetes</taxon>
        <taxon>Micrococcales</taxon>
        <taxon>Microbacteriaceae</taxon>
        <taxon>Glaciihabitans</taxon>
    </lineage>
</organism>
<reference evidence="12" key="1">
    <citation type="submission" date="2019-02" db="EMBL/GenBank/DDBJ databases">
        <title>Glaciihabitans arcticus sp. nov., a psychrotolerant bacterium isolated from polar soil.</title>
        <authorList>
            <person name="Dahal R.H."/>
        </authorList>
    </citation>
    <scope>NUCLEOTIDE SEQUENCE [LARGE SCALE GENOMIC DNA]</scope>
    <source>
        <strain evidence="12">RP-3-7</strain>
    </source>
</reference>
<keyword evidence="6" id="KW-0408">Iron</keyword>
<keyword evidence="5 11" id="KW-0067">ATP-binding</keyword>
<keyword evidence="12" id="KW-1185">Reference proteome</keyword>
<evidence type="ECO:0000256" key="5">
    <source>
        <dbReference type="ARBA" id="ARBA00022840"/>
    </source>
</evidence>
<evidence type="ECO:0000256" key="8">
    <source>
        <dbReference type="ARBA" id="ARBA00023136"/>
    </source>
</evidence>
<dbReference type="InterPro" id="IPR050093">
    <property type="entry name" value="ABC_SmlMolc_Importer"/>
</dbReference>
<evidence type="ECO:0000313" key="11">
    <source>
        <dbReference type="EMBL" id="TBN57157.1"/>
    </source>
</evidence>
<comment type="caution">
    <text evidence="11">The sequence shown here is derived from an EMBL/GenBank/DDBJ whole genome shotgun (WGS) entry which is preliminary data.</text>
</comment>
<keyword evidence="2" id="KW-1003">Cell membrane</keyword>
<dbReference type="CDD" id="cd03259">
    <property type="entry name" value="ABC_Carb_Solutes_like"/>
    <property type="match status" value="1"/>
</dbReference>
<dbReference type="EMBL" id="SISG01000001">
    <property type="protein sequence ID" value="TBN57157.1"/>
    <property type="molecule type" value="Genomic_DNA"/>
</dbReference>
<dbReference type="GO" id="GO:0015408">
    <property type="term" value="F:ABC-type ferric iron transporter activity"/>
    <property type="evidence" value="ECO:0007669"/>
    <property type="project" value="InterPro"/>
</dbReference>
<keyword evidence="8" id="KW-0472">Membrane</keyword>
<feature type="domain" description="ABC transporter" evidence="10">
    <location>
        <begin position="3"/>
        <end position="230"/>
    </location>
</feature>
<name>A0A4Q9GVC9_9MICO</name>
<dbReference type="GO" id="GO:0016020">
    <property type="term" value="C:membrane"/>
    <property type="evidence" value="ECO:0007669"/>
    <property type="project" value="InterPro"/>
</dbReference>
<keyword evidence="1" id="KW-0813">Transport</keyword>
<keyword evidence="4" id="KW-0547">Nucleotide-binding</keyword>
<dbReference type="GO" id="GO:0005524">
    <property type="term" value="F:ATP binding"/>
    <property type="evidence" value="ECO:0007669"/>
    <property type="project" value="UniProtKB-KW"/>
</dbReference>
<evidence type="ECO:0000256" key="9">
    <source>
        <dbReference type="ARBA" id="ARBA00066388"/>
    </source>
</evidence>
<dbReference type="PROSITE" id="PS00211">
    <property type="entry name" value="ABC_TRANSPORTER_1"/>
    <property type="match status" value="1"/>
</dbReference>
<dbReference type="Pfam" id="PF00005">
    <property type="entry name" value="ABC_tran"/>
    <property type="match status" value="1"/>
</dbReference>
<evidence type="ECO:0000256" key="3">
    <source>
        <dbReference type="ARBA" id="ARBA00022496"/>
    </source>
</evidence>
<dbReference type="InterPro" id="IPR003593">
    <property type="entry name" value="AAA+_ATPase"/>
</dbReference>
<dbReference type="SUPFAM" id="SSF52540">
    <property type="entry name" value="P-loop containing nucleoside triphosphate hydrolases"/>
    <property type="match status" value="1"/>
</dbReference>
<evidence type="ECO:0000256" key="4">
    <source>
        <dbReference type="ARBA" id="ARBA00022741"/>
    </source>
</evidence>
<evidence type="ECO:0000259" key="10">
    <source>
        <dbReference type="PROSITE" id="PS50893"/>
    </source>
</evidence>
<dbReference type="PANTHER" id="PTHR42781">
    <property type="entry name" value="SPERMIDINE/PUTRESCINE IMPORT ATP-BINDING PROTEIN POTA"/>
    <property type="match status" value="1"/>
</dbReference>
<evidence type="ECO:0000313" key="12">
    <source>
        <dbReference type="Proteomes" id="UP000294194"/>
    </source>
</evidence>
<dbReference type="GO" id="GO:0016887">
    <property type="term" value="F:ATP hydrolysis activity"/>
    <property type="evidence" value="ECO:0007669"/>
    <property type="project" value="InterPro"/>
</dbReference>
<dbReference type="Gene3D" id="3.40.50.300">
    <property type="entry name" value="P-loop containing nucleotide triphosphate hydrolases"/>
    <property type="match status" value="1"/>
</dbReference>
<dbReference type="Proteomes" id="UP000294194">
    <property type="component" value="Unassembled WGS sequence"/>
</dbReference>
<dbReference type="GO" id="GO:0015418">
    <property type="term" value="F:ABC-type quaternary ammonium compound transporting activity"/>
    <property type="evidence" value="ECO:0007669"/>
    <property type="project" value="UniProtKB-EC"/>
</dbReference>
<dbReference type="AlphaFoldDB" id="A0A4Q9GVC9"/>
<keyword evidence="3" id="KW-0410">Iron transport</keyword>
<dbReference type="SMART" id="SM00382">
    <property type="entry name" value="AAA"/>
    <property type="match status" value="1"/>
</dbReference>
<evidence type="ECO:0000256" key="1">
    <source>
        <dbReference type="ARBA" id="ARBA00022448"/>
    </source>
</evidence>
<evidence type="ECO:0000256" key="2">
    <source>
        <dbReference type="ARBA" id="ARBA00022475"/>
    </source>
</evidence>
<gene>
    <name evidence="11" type="ORF">EYE40_06950</name>
</gene>
<evidence type="ECO:0000256" key="7">
    <source>
        <dbReference type="ARBA" id="ARBA00023065"/>
    </source>
</evidence>
<evidence type="ECO:0000256" key="6">
    <source>
        <dbReference type="ARBA" id="ARBA00023004"/>
    </source>
</evidence>
<accession>A0A4Q9GVC9</accession>
<dbReference type="PROSITE" id="PS50893">
    <property type="entry name" value="ABC_TRANSPORTER_2"/>
    <property type="match status" value="1"/>
</dbReference>
<dbReference type="InterPro" id="IPR027417">
    <property type="entry name" value="P-loop_NTPase"/>
</dbReference>
<protein>
    <recommendedName>
        <fullName evidence="9">ABC-type quaternary amine transporter</fullName>
        <ecNumber evidence="9">7.6.2.9</ecNumber>
    </recommendedName>
</protein>
<dbReference type="RefSeq" id="WP_130981268.1">
    <property type="nucleotide sequence ID" value="NZ_SISG01000001.1"/>
</dbReference>
<dbReference type="PANTHER" id="PTHR42781:SF4">
    <property type="entry name" value="SPERMIDINE_PUTRESCINE IMPORT ATP-BINDING PROTEIN POTA"/>
    <property type="match status" value="1"/>
</dbReference>
<keyword evidence="7" id="KW-0406">Ion transport</keyword>
<proteinExistence type="predicted"/>